<dbReference type="RefSeq" id="WP_066620633.1">
    <property type="nucleotide sequence ID" value="NZ_JBHSYQ010000016.1"/>
</dbReference>
<reference evidence="3" key="1">
    <citation type="journal article" date="2019" name="Int. J. Syst. Evol. Microbiol.">
        <title>The Global Catalogue of Microorganisms (GCM) 10K type strain sequencing project: providing services to taxonomists for standard genome sequencing and annotation.</title>
        <authorList>
            <consortium name="The Broad Institute Genomics Platform"/>
            <consortium name="The Broad Institute Genome Sequencing Center for Infectious Disease"/>
            <person name="Wu L."/>
            <person name="Ma J."/>
        </authorList>
    </citation>
    <scope>NUCLEOTIDE SEQUENCE [LARGE SCALE GENOMIC DNA]</scope>
    <source>
        <strain evidence="3">CGMCC 4.7393</strain>
    </source>
</reference>
<evidence type="ECO:0008006" key="4">
    <source>
        <dbReference type="Google" id="ProtNLM"/>
    </source>
</evidence>
<keyword evidence="3" id="KW-1185">Reference proteome</keyword>
<protein>
    <recommendedName>
        <fullName evidence="4">Protein BatD</fullName>
    </recommendedName>
</protein>
<keyword evidence="1" id="KW-0472">Membrane</keyword>
<evidence type="ECO:0000256" key="1">
    <source>
        <dbReference type="SAM" id="Phobius"/>
    </source>
</evidence>
<name>A0ABW2DSZ3_9BACT</name>
<sequence>MKNLLKSFIITLLLLLPVLGWAQLPSVRLEGYFLRDSVELGQAVKYVLLSRHAPQAEVVFPDTTFKFDPFELIRKDFFTTRTVKGVSTDSTVYTLRTFKLQPVQQLQLKVRLFLYGDTLELHTKPDSVFLIQNVAQVEDPLELQAVTPLQPVPEQFNYLYWGLGIVAASVLIGGIWGIFGKSINTRYKLYVLQKDQAQFQNRFQTVQDRFRRLKTLEHLERAITLWKNYLTKLEDEEISSFTTKEITSFYQEDERVSNSLRICDRAIYGNIISDDETEVANALSQLAEFAASRYLIIHDSLRNVASTR</sequence>
<dbReference type="EMBL" id="JBHSYQ010000016">
    <property type="protein sequence ID" value="MFC6999794.1"/>
    <property type="molecule type" value="Genomic_DNA"/>
</dbReference>
<feature type="transmembrane region" description="Helical" evidence="1">
    <location>
        <begin position="158"/>
        <end position="179"/>
    </location>
</feature>
<organism evidence="2 3">
    <name type="scientific">Rufibacter roseus</name>
    <dbReference type="NCBI Taxonomy" id="1567108"/>
    <lineage>
        <taxon>Bacteria</taxon>
        <taxon>Pseudomonadati</taxon>
        <taxon>Bacteroidota</taxon>
        <taxon>Cytophagia</taxon>
        <taxon>Cytophagales</taxon>
        <taxon>Hymenobacteraceae</taxon>
        <taxon>Rufibacter</taxon>
    </lineage>
</organism>
<dbReference type="Proteomes" id="UP001596405">
    <property type="component" value="Unassembled WGS sequence"/>
</dbReference>
<proteinExistence type="predicted"/>
<keyword evidence="1" id="KW-1133">Transmembrane helix</keyword>
<evidence type="ECO:0000313" key="2">
    <source>
        <dbReference type="EMBL" id="MFC6999794.1"/>
    </source>
</evidence>
<gene>
    <name evidence="2" type="ORF">ACFQHR_19315</name>
</gene>
<keyword evidence="1" id="KW-0812">Transmembrane</keyword>
<evidence type="ECO:0000313" key="3">
    <source>
        <dbReference type="Proteomes" id="UP001596405"/>
    </source>
</evidence>
<accession>A0ABW2DSZ3</accession>
<comment type="caution">
    <text evidence="2">The sequence shown here is derived from an EMBL/GenBank/DDBJ whole genome shotgun (WGS) entry which is preliminary data.</text>
</comment>